<organism evidence="2 3">
    <name type="scientific">Ectothiorhodospira magna</name>
    <dbReference type="NCBI Taxonomy" id="867345"/>
    <lineage>
        <taxon>Bacteria</taxon>
        <taxon>Pseudomonadati</taxon>
        <taxon>Pseudomonadota</taxon>
        <taxon>Gammaproteobacteria</taxon>
        <taxon>Chromatiales</taxon>
        <taxon>Ectothiorhodospiraceae</taxon>
        <taxon>Ectothiorhodospira</taxon>
    </lineage>
</organism>
<name>A0A1H9FN31_9GAMM</name>
<keyword evidence="3" id="KW-1185">Reference proteome</keyword>
<evidence type="ECO:0000313" key="3">
    <source>
        <dbReference type="Proteomes" id="UP000199496"/>
    </source>
</evidence>
<evidence type="ECO:0000256" key="1">
    <source>
        <dbReference type="SAM" id="MobiDB-lite"/>
    </source>
</evidence>
<dbReference type="STRING" id="867345.SAMN05421693_1284"/>
<feature type="region of interest" description="Disordered" evidence="1">
    <location>
        <begin position="60"/>
        <end position="80"/>
    </location>
</feature>
<sequence length="213" mass="22640">MRPLCNGLRPLLDYLRMPAQGRMQASIPTPRPHPCQAPTTSLVEGQLTLLPDSGVFSDIGNRHQGTHAHAQQPQRPTQWRPAQALPARGQQVHPLIDGLAQRVVPGQSATADRRTSRCRPGRARQGAGASVTRPGCRVRHIRRGAYPCDVTSPASSKGEIRLIGLALASLDGLHQRVVGGGGAGPSRSCGSVVPAAVWSASRRFQVPACRGSD</sequence>
<protein>
    <submittedName>
        <fullName evidence="2">Uncharacterized protein</fullName>
    </submittedName>
</protein>
<dbReference type="AlphaFoldDB" id="A0A1H9FN31"/>
<evidence type="ECO:0000313" key="2">
    <source>
        <dbReference type="EMBL" id="SEQ39249.1"/>
    </source>
</evidence>
<reference evidence="2 3" key="1">
    <citation type="submission" date="2016-10" db="EMBL/GenBank/DDBJ databases">
        <authorList>
            <person name="de Groot N.N."/>
        </authorList>
    </citation>
    <scope>NUCLEOTIDE SEQUENCE [LARGE SCALE GENOMIC DNA]</scope>
    <source>
        <strain evidence="2 3">B7-7</strain>
    </source>
</reference>
<dbReference type="Proteomes" id="UP000199496">
    <property type="component" value="Unassembled WGS sequence"/>
</dbReference>
<accession>A0A1H9FN31</accession>
<proteinExistence type="predicted"/>
<gene>
    <name evidence="2" type="ORF">SAMN05421693_1284</name>
</gene>
<feature type="region of interest" description="Disordered" evidence="1">
    <location>
        <begin position="105"/>
        <end position="133"/>
    </location>
</feature>
<dbReference type="EMBL" id="FOFO01000028">
    <property type="protein sequence ID" value="SEQ39249.1"/>
    <property type="molecule type" value="Genomic_DNA"/>
</dbReference>